<comment type="caution">
    <text evidence="1">The sequence shown here is derived from an EMBL/GenBank/DDBJ whole genome shotgun (WGS) entry which is preliminary data.</text>
</comment>
<dbReference type="GO" id="GO:0140096">
    <property type="term" value="F:catalytic activity, acting on a protein"/>
    <property type="evidence" value="ECO:0007669"/>
    <property type="project" value="UniProtKB-ARBA"/>
</dbReference>
<proteinExistence type="predicted"/>
<dbReference type="GO" id="GO:0016740">
    <property type="term" value="F:transferase activity"/>
    <property type="evidence" value="ECO:0007669"/>
    <property type="project" value="UniProtKB-ARBA"/>
</dbReference>
<dbReference type="InterPro" id="IPR045864">
    <property type="entry name" value="aa-tRNA-synth_II/BPL/LPL"/>
</dbReference>
<accession>A0AB36JKE0</accession>
<evidence type="ECO:0008006" key="3">
    <source>
        <dbReference type="Google" id="ProtNLM"/>
    </source>
</evidence>
<evidence type="ECO:0000313" key="2">
    <source>
        <dbReference type="Proteomes" id="UP000187323"/>
    </source>
</evidence>
<dbReference type="Proteomes" id="UP000187323">
    <property type="component" value="Unassembled WGS sequence"/>
</dbReference>
<dbReference type="Gene3D" id="3.30.930.10">
    <property type="entry name" value="Bira Bifunctional Protein, Domain 2"/>
    <property type="match status" value="1"/>
</dbReference>
<dbReference type="RefSeq" id="WP_076133551.1">
    <property type="nucleotide sequence ID" value="NZ_MPTO01000003.1"/>
</dbReference>
<sequence length="373" mass="43703">MNVSFDIPEKLLDKVESLLERIPYLSETITGMSYNKDDKVINLTLNDRDLNLIQMTELRESYQDLCSTLGNTRVIKKREKTNNLSSDHYIRLQPKESTAIQSPYMDESDILLLERLDKEFTRIAIKYDAELRDYPTVLNKKNMIRNQYHIHFPQNIYGVTSVPHNYKAIKNFRIKAEQNSYEESLVSQGEVLQPCICYHCYEELQGKRLSDGIVLTGKGKCFRHEIEWRKDNYRKNEFTMREIVFVGREDWVVQMRNQIMDDVWNLFESKGLNGRIETATDPFFFSQDLKTKGTYQMMSNAKYELIVTTLSGKEVSIASFNYCLDMLCSKYEIKDYDGLALYSGCVAFGIDRWKEALVDINGRDLKNWPEVNM</sequence>
<reference evidence="1 2" key="1">
    <citation type="submission" date="2016-10" db="EMBL/GenBank/DDBJ databases">
        <title>Paenibacillus species isolates.</title>
        <authorList>
            <person name="Beno S.M."/>
        </authorList>
    </citation>
    <scope>NUCLEOTIDE SEQUENCE [LARGE SCALE GENOMIC DNA]</scope>
    <source>
        <strain evidence="1 2">FSL H7-0918</strain>
    </source>
</reference>
<protein>
    <recommendedName>
        <fullName evidence="3">Aminoacyl-transfer RNA synthetases class-II family profile domain-containing protein</fullName>
    </recommendedName>
</protein>
<dbReference type="SUPFAM" id="SSF55681">
    <property type="entry name" value="Class II aaRS and biotin synthetases"/>
    <property type="match status" value="1"/>
</dbReference>
<evidence type="ECO:0000313" key="1">
    <source>
        <dbReference type="EMBL" id="OME23565.1"/>
    </source>
</evidence>
<dbReference type="AlphaFoldDB" id="A0AB36JKE0"/>
<name>A0AB36JKE0_9BACL</name>
<organism evidence="1 2">
    <name type="scientific">Paenibacillus odorifer</name>
    <dbReference type="NCBI Taxonomy" id="189426"/>
    <lineage>
        <taxon>Bacteria</taxon>
        <taxon>Bacillati</taxon>
        <taxon>Bacillota</taxon>
        <taxon>Bacilli</taxon>
        <taxon>Bacillales</taxon>
        <taxon>Paenibacillaceae</taxon>
        <taxon>Paenibacillus</taxon>
    </lineage>
</organism>
<dbReference type="EMBL" id="MPTO01000003">
    <property type="protein sequence ID" value="OME23565.1"/>
    <property type="molecule type" value="Genomic_DNA"/>
</dbReference>
<gene>
    <name evidence="1" type="ORF">BSK47_03675</name>
</gene>